<reference evidence="1" key="1">
    <citation type="submission" date="2018-02" db="EMBL/GenBank/DDBJ databases">
        <title>The genomes of Aspergillus section Nigri reveals drivers in fungal speciation.</title>
        <authorList>
            <consortium name="DOE Joint Genome Institute"/>
            <person name="Vesth T.C."/>
            <person name="Nybo J."/>
            <person name="Theobald S."/>
            <person name="Brandl J."/>
            <person name="Frisvad J.C."/>
            <person name="Nielsen K.F."/>
            <person name="Lyhne E.K."/>
            <person name="Kogle M.E."/>
            <person name="Kuo A."/>
            <person name="Riley R."/>
            <person name="Clum A."/>
            <person name="Nolan M."/>
            <person name="Lipzen A."/>
            <person name="Salamov A."/>
            <person name="Henrissat B."/>
            <person name="Wiebenga A."/>
            <person name="De vries R.P."/>
            <person name="Grigoriev I.V."/>
            <person name="Mortensen U.H."/>
            <person name="Andersen M.R."/>
            <person name="Baker S.E."/>
        </authorList>
    </citation>
    <scope>NUCLEOTIDE SEQUENCE</scope>
    <source>
        <strain evidence="1">CBS 121060</strain>
    </source>
</reference>
<protein>
    <submittedName>
        <fullName evidence="1">Cytochrome P450</fullName>
    </submittedName>
</protein>
<evidence type="ECO:0000313" key="1">
    <source>
        <dbReference type="EMBL" id="RAH67125.1"/>
    </source>
</evidence>
<dbReference type="Proteomes" id="UP000249661">
    <property type="component" value="Unassembled WGS sequence"/>
</dbReference>
<keyword evidence="2" id="KW-1185">Reference proteome</keyword>
<organism evidence="1 2">
    <name type="scientific">Aspergillus aculeatinus CBS 121060</name>
    <dbReference type="NCBI Taxonomy" id="1448322"/>
    <lineage>
        <taxon>Eukaryota</taxon>
        <taxon>Fungi</taxon>
        <taxon>Dikarya</taxon>
        <taxon>Ascomycota</taxon>
        <taxon>Pezizomycotina</taxon>
        <taxon>Eurotiomycetes</taxon>
        <taxon>Eurotiomycetidae</taxon>
        <taxon>Eurotiales</taxon>
        <taxon>Aspergillaceae</taxon>
        <taxon>Aspergillus</taxon>
        <taxon>Aspergillus subgen. Circumdati</taxon>
    </lineage>
</organism>
<sequence>MLLVAGTETTANALTHIAFHLLDNRELLGRLREELKGAMPRLEDTLAWSQLEKLPFLNGVVQEGLRLTLGTASRLPRIAPQENLHFEDWVIPAGVGVILISLTYPGEHRHVLHAAMVAYSATETS</sequence>
<accession>A0ACD1H0K1</accession>
<proteinExistence type="predicted"/>
<evidence type="ECO:0000313" key="2">
    <source>
        <dbReference type="Proteomes" id="UP000249661"/>
    </source>
</evidence>
<dbReference type="EMBL" id="KZ824976">
    <property type="protein sequence ID" value="RAH67125.1"/>
    <property type="molecule type" value="Genomic_DNA"/>
</dbReference>
<name>A0ACD1H0K1_9EURO</name>
<gene>
    <name evidence="1" type="ORF">BO66DRAFT_441321</name>
</gene>